<evidence type="ECO:0000256" key="1">
    <source>
        <dbReference type="SAM" id="MobiDB-lite"/>
    </source>
</evidence>
<gene>
    <name evidence="3" type="ORF">KIPB_000820</name>
</gene>
<reference evidence="3 4" key="1">
    <citation type="journal article" date="2018" name="PLoS ONE">
        <title>The draft genome of Kipferlia bialata reveals reductive genome evolution in fornicate parasites.</title>
        <authorList>
            <person name="Tanifuji G."/>
            <person name="Takabayashi S."/>
            <person name="Kume K."/>
            <person name="Takagi M."/>
            <person name="Nakayama T."/>
            <person name="Kamikawa R."/>
            <person name="Inagaki Y."/>
            <person name="Hashimoto T."/>
        </authorList>
    </citation>
    <scope>NUCLEOTIDE SEQUENCE [LARGE SCALE GENOMIC DNA]</scope>
    <source>
        <strain evidence="3">NY0173</strain>
    </source>
</reference>
<keyword evidence="2" id="KW-1133">Transmembrane helix</keyword>
<keyword evidence="2" id="KW-0812">Transmembrane</keyword>
<feature type="transmembrane region" description="Helical" evidence="2">
    <location>
        <begin position="238"/>
        <end position="257"/>
    </location>
</feature>
<feature type="transmembrane region" description="Helical" evidence="2">
    <location>
        <begin position="263"/>
        <end position="283"/>
    </location>
</feature>
<feature type="compositionally biased region" description="Polar residues" evidence="1">
    <location>
        <begin position="19"/>
        <end position="31"/>
    </location>
</feature>
<dbReference type="AlphaFoldDB" id="A0A9K3CPR3"/>
<keyword evidence="2" id="KW-0472">Membrane</keyword>
<feature type="transmembrane region" description="Helical" evidence="2">
    <location>
        <begin position="102"/>
        <end position="129"/>
    </location>
</feature>
<evidence type="ECO:0000256" key="2">
    <source>
        <dbReference type="SAM" id="Phobius"/>
    </source>
</evidence>
<protein>
    <submittedName>
        <fullName evidence="3">Uncharacterized protein</fullName>
    </submittedName>
</protein>
<feature type="region of interest" description="Disordered" evidence="1">
    <location>
        <begin position="19"/>
        <end position="50"/>
    </location>
</feature>
<evidence type="ECO:0000313" key="3">
    <source>
        <dbReference type="EMBL" id="GIQ80080.1"/>
    </source>
</evidence>
<accession>A0A9K3CPR3</accession>
<sequence>MGIDDVLPCDSEDCLSLSQAEDASPSPSLTLHTVPDSDPDGTDTDTHPGCQVPPVTESLFRFLAMFLSRRIDVPPSMVVWLLMPIFCPLYWGYIYFEQPGLVFTYFVYVPGRGLIFELTTFFFGVYIYLAMFTPMIGLLVATSEAVLPGVLPDKWRGRSFADHADAIFREAMEPTPHQAMPSCTDLSHARDSILKASSASSAATREMQMATESLYTLHSFKRGRVLDGLTQLVPDTTLYLYIFIAISSCLFNCVGAWSCFGWWSVFVSPFCFPFLVYACYIIYIRLRRRSQIRQEWKVLAAKA</sequence>
<keyword evidence="4" id="KW-1185">Reference proteome</keyword>
<feature type="transmembrane region" description="Helical" evidence="2">
    <location>
        <begin position="77"/>
        <end position="96"/>
    </location>
</feature>
<evidence type="ECO:0000313" key="4">
    <source>
        <dbReference type="Proteomes" id="UP000265618"/>
    </source>
</evidence>
<comment type="caution">
    <text evidence="3">The sequence shown here is derived from an EMBL/GenBank/DDBJ whole genome shotgun (WGS) entry which is preliminary data.</text>
</comment>
<organism evidence="3 4">
    <name type="scientific">Kipferlia bialata</name>
    <dbReference type="NCBI Taxonomy" id="797122"/>
    <lineage>
        <taxon>Eukaryota</taxon>
        <taxon>Metamonada</taxon>
        <taxon>Carpediemonas-like organisms</taxon>
        <taxon>Kipferlia</taxon>
    </lineage>
</organism>
<name>A0A9K3CPR3_9EUKA</name>
<proteinExistence type="predicted"/>
<dbReference type="EMBL" id="BDIP01000102">
    <property type="protein sequence ID" value="GIQ80080.1"/>
    <property type="molecule type" value="Genomic_DNA"/>
</dbReference>
<dbReference type="Proteomes" id="UP000265618">
    <property type="component" value="Unassembled WGS sequence"/>
</dbReference>